<evidence type="ECO:0000313" key="10">
    <source>
        <dbReference type="EMBL" id="DBA00194.1"/>
    </source>
</evidence>
<feature type="compositionally biased region" description="Polar residues" evidence="7">
    <location>
        <begin position="29"/>
        <end position="40"/>
    </location>
</feature>
<dbReference type="PROSITE" id="PS00107">
    <property type="entry name" value="PROTEIN_KINASE_ATP"/>
    <property type="match status" value="1"/>
</dbReference>
<feature type="compositionally biased region" description="Polar residues" evidence="7">
    <location>
        <begin position="387"/>
        <end position="401"/>
    </location>
</feature>
<dbReference type="Pfam" id="PF00069">
    <property type="entry name" value="Pkinase"/>
    <property type="match status" value="1"/>
</dbReference>
<dbReference type="SMART" id="SM00220">
    <property type="entry name" value="S_TKc"/>
    <property type="match status" value="1"/>
</dbReference>
<keyword evidence="3 6" id="KW-0547">Nucleotide-binding</keyword>
<dbReference type="InterPro" id="IPR011009">
    <property type="entry name" value="Kinase-like_dom_sf"/>
</dbReference>
<dbReference type="CDD" id="cd14131">
    <property type="entry name" value="PKc_Mps1"/>
    <property type="match status" value="1"/>
</dbReference>
<dbReference type="FunFam" id="3.30.200.20:FF:000131">
    <property type="entry name" value="Dual specificity protein kinase TTK"/>
    <property type="match status" value="1"/>
</dbReference>
<feature type="region of interest" description="Disordered" evidence="7">
    <location>
        <begin position="331"/>
        <end position="511"/>
    </location>
</feature>
<feature type="binding site" evidence="6">
    <location>
        <position position="554"/>
    </location>
    <ligand>
        <name>ATP</name>
        <dbReference type="ChEBI" id="CHEBI:30616"/>
    </ligand>
</feature>
<dbReference type="PROSITE" id="PS50011">
    <property type="entry name" value="PROTEIN_KINASE_DOM"/>
    <property type="match status" value="1"/>
</dbReference>
<feature type="region of interest" description="Disordered" evidence="7">
    <location>
        <begin position="1"/>
        <end position="53"/>
    </location>
</feature>
<dbReference type="Pfam" id="PF08311">
    <property type="entry name" value="Mad3_BUB1_I"/>
    <property type="match status" value="1"/>
</dbReference>
<dbReference type="PANTHER" id="PTHR22974">
    <property type="entry name" value="MIXED LINEAGE PROTEIN KINASE"/>
    <property type="match status" value="1"/>
</dbReference>
<feature type="domain" description="BUB1 N-terminal" evidence="9">
    <location>
        <begin position="84"/>
        <end position="242"/>
    </location>
</feature>
<feature type="non-terminal residue" evidence="10">
    <location>
        <position position="1"/>
    </location>
</feature>
<dbReference type="AlphaFoldDB" id="A0AAV2Z476"/>
<feature type="compositionally biased region" description="Low complexity" evidence="7">
    <location>
        <begin position="823"/>
        <end position="836"/>
    </location>
</feature>
<protein>
    <recommendedName>
        <fullName evidence="12">Protein kinase domain-containing protein</fullName>
    </recommendedName>
</protein>
<evidence type="ECO:0000256" key="3">
    <source>
        <dbReference type="ARBA" id="ARBA00022741"/>
    </source>
</evidence>
<evidence type="ECO:0000256" key="6">
    <source>
        <dbReference type="PROSITE-ProRule" id="PRU10141"/>
    </source>
</evidence>
<evidence type="ECO:0000256" key="2">
    <source>
        <dbReference type="ARBA" id="ARBA00022679"/>
    </source>
</evidence>
<dbReference type="InterPro" id="IPR027084">
    <property type="entry name" value="Mps1_cat"/>
</dbReference>
<dbReference type="SUPFAM" id="SSF56112">
    <property type="entry name" value="Protein kinase-like (PK-like)"/>
    <property type="match status" value="1"/>
</dbReference>
<proteinExistence type="predicted"/>
<keyword evidence="4" id="KW-0418">Kinase</keyword>
<keyword evidence="5 6" id="KW-0067">ATP-binding</keyword>
<dbReference type="EMBL" id="DAKRPA010000068">
    <property type="protein sequence ID" value="DBA00194.1"/>
    <property type="molecule type" value="Genomic_DNA"/>
</dbReference>
<dbReference type="GO" id="GO:0005634">
    <property type="term" value="C:nucleus"/>
    <property type="evidence" value="ECO:0007669"/>
    <property type="project" value="TreeGrafter"/>
</dbReference>
<feature type="compositionally biased region" description="Basic and acidic residues" evidence="7">
    <location>
        <begin position="414"/>
        <end position="425"/>
    </location>
</feature>
<dbReference type="FunFam" id="1.10.510.10:FF:000224">
    <property type="entry name" value="serine/threonine-protein kinase mph1 isoform X1"/>
    <property type="match status" value="1"/>
</dbReference>
<organism evidence="10 11">
    <name type="scientific">Lagenidium giganteum</name>
    <dbReference type="NCBI Taxonomy" id="4803"/>
    <lineage>
        <taxon>Eukaryota</taxon>
        <taxon>Sar</taxon>
        <taxon>Stramenopiles</taxon>
        <taxon>Oomycota</taxon>
        <taxon>Peronosporomycetes</taxon>
        <taxon>Pythiales</taxon>
        <taxon>Pythiaceae</taxon>
    </lineage>
</organism>
<dbReference type="GO" id="GO:0004712">
    <property type="term" value="F:protein serine/threonine/tyrosine kinase activity"/>
    <property type="evidence" value="ECO:0007669"/>
    <property type="project" value="TreeGrafter"/>
</dbReference>
<dbReference type="InterPro" id="IPR017441">
    <property type="entry name" value="Protein_kinase_ATP_BS"/>
</dbReference>
<dbReference type="GO" id="GO:0098813">
    <property type="term" value="P:nuclear chromosome segregation"/>
    <property type="evidence" value="ECO:0007669"/>
    <property type="project" value="UniProtKB-ARBA"/>
</dbReference>
<dbReference type="GO" id="GO:0005524">
    <property type="term" value="F:ATP binding"/>
    <property type="evidence" value="ECO:0007669"/>
    <property type="project" value="UniProtKB-UniRule"/>
</dbReference>
<dbReference type="Proteomes" id="UP001146120">
    <property type="component" value="Unassembled WGS sequence"/>
</dbReference>
<dbReference type="PROSITE" id="PS51489">
    <property type="entry name" value="BUB1_N"/>
    <property type="match status" value="1"/>
</dbReference>
<dbReference type="GO" id="GO:0034501">
    <property type="term" value="P:protein localization to kinetochore"/>
    <property type="evidence" value="ECO:0007669"/>
    <property type="project" value="TreeGrafter"/>
</dbReference>
<dbReference type="Gene3D" id="3.30.200.20">
    <property type="entry name" value="Phosphorylase Kinase, domain 1"/>
    <property type="match status" value="1"/>
</dbReference>
<keyword evidence="11" id="KW-1185">Reference proteome</keyword>
<dbReference type="Gene3D" id="1.10.510.10">
    <property type="entry name" value="Transferase(Phosphotransferase) domain 1"/>
    <property type="match status" value="1"/>
</dbReference>
<feature type="compositionally biased region" description="Basic and acidic residues" evidence="7">
    <location>
        <begin position="469"/>
        <end position="483"/>
    </location>
</feature>
<dbReference type="InterPro" id="IPR013212">
    <property type="entry name" value="Mad3/Bub1_I"/>
</dbReference>
<dbReference type="PANTHER" id="PTHR22974:SF21">
    <property type="entry name" value="DUAL SPECIFICITY PROTEIN KINASE TTK"/>
    <property type="match status" value="1"/>
</dbReference>
<evidence type="ECO:0000256" key="7">
    <source>
        <dbReference type="SAM" id="MobiDB-lite"/>
    </source>
</evidence>
<dbReference type="SMART" id="SM00777">
    <property type="entry name" value="Mad3_BUB1_I"/>
    <property type="match status" value="1"/>
</dbReference>
<name>A0AAV2Z476_9STRA</name>
<reference evidence="10" key="1">
    <citation type="submission" date="2022-11" db="EMBL/GenBank/DDBJ databases">
        <authorList>
            <person name="Morgan W.R."/>
            <person name="Tartar A."/>
        </authorList>
    </citation>
    <scope>NUCLEOTIDE SEQUENCE</scope>
    <source>
        <strain evidence="10">ARSEF 373</strain>
    </source>
</reference>
<feature type="compositionally biased region" description="Polar residues" evidence="7">
    <location>
        <begin position="501"/>
        <end position="511"/>
    </location>
</feature>
<evidence type="ECO:0000259" key="9">
    <source>
        <dbReference type="PROSITE" id="PS51489"/>
    </source>
</evidence>
<dbReference type="GO" id="GO:0004674">
    <property type="term" value="F:protein serine/threonine kinase activity"/>
    <property type="evidence" value="ECO:0007669"/>
    <property type="project" value="UniProtKB-KW"/>
</dbReference>
<feature type="compositionally biased region" description="Polar residues" evidence="7">
    <location>
        <begin position="433"/>
        <end position="445"/>
    </location>
</feature>
<sequence>STTTLPADTDDADGASPKKGIKRPRSAIAGSTTMPSTHAMSDQKENVVPSEATKDTRSMLEMHPQHRFIRFGENEHDVFLVKPEDTARMQLLEKLKNDPMSPEKWLALLQHPPSYNAKLYSVLRLYRRATTFIPKEQFRHNRSYAEIWIAYAKLITNEKDTRGTFKYMKTERIGEREPKFYEEYAAFELEHGNANETDEILALGLAHGAYNAVEQEQIKQRLINRSVHGTPRAPTSSVLQTPREAKESVVNAFSRSISTPASTSALHHHTMQTPTQYSSFNSSGFSTASKMSAYESKVALSTPSMATRPAAKAQTTSRKNRIFKLGAPLRVIASTKPDDQQSALDNDDDDDDDMMGIPHQPEKAVHASTGRKLSPIGVGNPLRSSHRNVLSLTANERSVTQPDPAADLTQPPTRKLEPTELDYIKRWNPRPVGSTQLPTTASTEIQKAAPVSHAEERRGPSVRFAVPPPDDRFGDHADLRGLKTDLSPISSASSSSSSSSPFLGQPTSQDPFTALSNRVTVNGLTYIKLEQIGSGGSSKVYRMLGPDLKIYALKKIKLKRLDRASIEQYNNEIDLLKRLQGNPHIIKLISAEPDLQRRLIHVVMEHGEIDLSDKLRELKDNLDENFLRVIWTQMLQAVHAIHSERIIHGDLKPANFLFVNGALKLIDFGIAKAISNDTTNIERDSQVGTVNFMSPEAIQGNNGNRNLGKMKVWGLIHFEGIDTKNPRLTQVGRASDIWSLGCILYQIVYGRPPFADVHSIIEKFRCIIDESYAIPFPSLRNKHLEHVIRSCLQRDHRLRPTIDGEDGLLNHPFLRSESGSGNGSPNNGGPPVITSSNASSALQQLAELLRDRGMDSTQVARFVSIGHQGLEARPGYSGRFPGEERRPNL</sequence>
<feature type="region of interest" description="Disordered" evidence="7">
    <location>
        <begin position="809"/>
        <end position="836"/>
    </location>
</feature>
<reference evidence="10" key="2">
    <citation type="journal article" date="2023" name="Microbiol Resour">
        <title>Decontamination and Annotation of the Draft Genome Sequence of the Oomycete Lagenidium giganteum ARSEF 373.</title>
        <authorList>
            <person name="Morgan W.R."/>
            <person name="Tartar A."/>
        </authorList>
    </citation>
    <scope>NUCLEOTIDE SEQUENCE</scope>
    <source>
        <strain evidence="10">ARSEF 373</strain>
    </source>
</reference>
<dbReference type="GO" id="GO:0000776">
    <property type="term" value="C:kinetochore"/>
    <property type="evidence" value="ECO:0007669"/>
    <property type="project" value="TreeGrafter"/>
</dbReference>
<dbReference type="GO" id="GO:0007094">
    <property type="term" value="P:mitotic spindle assembly checkpoint signaling"/>
    <property type="evidence" value="ECO:0007669"/>
    <property type="project" value="TreeGrafter"/>
</dbReference>
<evidence type="ECO:0000256" key="1">
    <source>
        <dbReference type="ARBA" id="ARBA00022527"/>
    </source>
</evidence>
<keyword evidence="2" id="KW-0808">Transferase</keyword>
<evidence type="ECO:0000256" key="5">
    <source>
        <dbReference type="ARBA" id="ARBA00022840"/>
    </source>
</evidence>
<keyword evidence="1" id="KW-0723">Serine/threonine-protein kinase</keyword>
<evidence type="ECO:0000259" key="8">
    <source>
        <dbReference type="PROSITE" id="PS50011"/>
    </source>
</evidence>
<comment type="caution">
    <text evidence="10">The sequence shown here is derived from an EMBL/GenBank/DDBJ whole genome shotgun (WGS) entry which is preliminary data.</text>
</comment>
<gene>
    <name evidence="10" type="ORF">N0F65_007819</name>
</gene>
<dbReference type="InterPro" id="IPR000719">
    <property type="entry name" value="Prot_kinase_dom"/>
</dbReference>
<dbReference type="GO" id="GO:0033316">
    <property type="term" value="P:meiotic spindle assembly checkpoint signaling"/>
    <property type="evidence" value="ECO:0007669"/>
    <property type="project" value="TreeGrafter"/>
</dbReference>
<dbReference type="PROSITE" id="PS00108">
    <property type="entry name" value="PROTEIN_KINASE_ST"/>
    <property type="match status" value="1"/>
</dbReference>
<feature type="domain" description="Protein kinase" evidence="8">
    <location>
        <begin position="526"/>
        <end position="814"/>
    </location>
</feature>
<evidence type="ECO:0000256" key="4">
    <source>
        <dbReference type="ARBA" id="ARBA00022777"/>
    </source>
</evidence>
<evidence type="ECO:0008006" key="12">
    <source>
        <dbReference type="Google" id="ProtNLM"/>
    </source>
</evidence>
<evidence type="ECO:0000313" key="11">
    <source>
        <dbReference type="Proteomes" id="UP001146120"/>
    </source>
</evidence>
<accession>A0AAV2Z476</accession>
<dbReference type="InterPro" id="IPR008271">
    <property type="entry name" value="Ser/Thr_kinase_AS"/>
</dbReference>
<feature type="compositionally biased region" description="Acidic residues" evidence="7">
    <location>
        <begin position="345"/>
        <end position="354"/>
    </location>
</feature>
<dbReference type="Gene3D" id="1.25.40.430">
    <property type="match status" value="1"/>
</dbReference>
<feature type="compositionally biased region" description="Low complexity" evidence="7">
    <location>
        <begin position="490"/>
        <end position="500"/>
    </location>
</feature>